<evidence type="ECO:0000313" key="2">
    <source>
        <dbReference type="Proteomes" id="UP000827409"/>
    </source>
</evidence>
<protein>
    <submittedName>
        <fullName evidence="1">Uncharacterized protein</fullName>
    </submittedName>
</protein>
<dbReference type="EMBL" id="MZ130490">
    <property type="protein sequence ID" value="QWM90505.1"/>
    <property type="molecule type" value="Genomic_DNA"/>
</dbReference>
<dbReference type="GeneID" id="75690915"/>
<sequence>MVDNEYYWRDFVKEVQIQLNSLIKQLHLAYERRNDCIYNIKDNLAKYQEAGVDVSVVFDIDNRSKIYFNKKQDALLGTKLMSYIRSYNYLVYERLDKLDNDIETLAALKELPSEMYTYMQDEVNNEIANLLCKGNNYSFGSSVGYVYVYYKKTMPGDVCSVVDWGATKDLKKKLLEQGINIRTADNPKGIPYFIYYDYDWCIKAVYHKVKGRIPQSVYYKFKFGHTSSAYENGEKTIDRTPFAMKGKTVDEIATNRRLNCFNKILAICFNHPDEAIKLYRNNLPKQNNAL</sequence>
<dbReference type="Proteomes" id="UP000827409">
    <property type="component" value="Segment"/>
</dbReference>
<organism evidence="1 2">
    <name type="scientific">uncultured phage cr13_1</name>
    <dbReference type="NCBI Taxonomy" id="2986396"/>
    <lineage>
        <taxon>Viruses</taxon>
        <taxon>Duplodnaviria</taxon>
        <taxon>Heunggongvirae</taxon>
        <taxon>Uroviricota</taxon>
        <taxon>Caudoviricetes</taxon>
        <taxon>Crassvirales</taxon>
        <taxon>Crevaviridae</taxon>
        <taxon>Doltivirinae</taxon>
        <taxon>Kingevirus</taxon>
        <taxon>Kingevirus communis</taxon>
    </lineage>
</organism>
<proteinExistence type="predicted"/>
<gene>
    <name evidence="1" type="primary">gp_26642</name>
</gene>
<keyword evidence="2" id="KW-1185">Reference proteome</keyword>
<reference evidence="1 2" key="1">
    <citation type="submission" date="2021-04" db="EMBL/GenBank/DDBJ databases">
        <authorList>
            <person name="Shkoporov A.N."/>
            <person name="Stockdale S.R."/>
            <person name="Guerin E."/>
            <person name="Ross R.P."/>
            <person name="Hill C."/>
        </authorList>
    </citation>
    <scope>NUCLEOTIDE SEQUENCE [LARGE SCALE GENOMIC DNA]</scope>
    <source>
        <strain evidence="2">cr13_1</strain>
    </source>
</reference>
<evidence type="ECO:0000313" key="1">
    <source>
        <dbReference type="EMBL" id="QWM90505.1"/>
    </source>
</evidence>
<accession>A0AAE7V3D2</accession>
<dbReference type="KEGG" id="vg:75690915"/>
<dbReference type="RefSeq" id="YP_010360077.1">
    <property type="nucleotide sequence ID" value="NC_062780.1"/>
</dbReference>
<name>A0AAE7V3D2_9CAUD</name>